<name>A0A0S3PVR3_9BRAD</name>
<protein>
    <submittedName>
        <fullName evidence="1">Uncharacterized protein</fullName>
    </submittedName>
</protein>
<evidence type="ECO:0000313" key="1">
    <source>
        <dbReference type="EMBL" id="BAT59986.1"/>
    </source>
</evidence>
<evidence type="ECO:0000313" key="2">
    <source>
        <dbReference type="Proteomes" id="UP000236884"/>
    </source>
</evidence>
<dbReference type="KEGG" id="vgo:GJW-30_1_02521"/>
<dbReference type="AlphaFoldDB" id="A0A0S3PVR3"/>
<dbReference type="Proteomes" id="UP000236884">
    <property type="component" value="Chromosome"/>
</dbReference>
<sequence length="129" mass="13490">MATLSAIYAPATASGIVASLEFGETELGEPQAYFVGMAPDHDCVLCVSRVAGRYIVEDGAGQVVADKVGLRTLGESASRALRAGKAGMIAQVAGLWYAAREFFEEKVEPVMAEATEVATHFAPQLAALV</sequence>
<keyword evidence="2" id="KW-1185">Reference proteome</keyword>
<proteinExistence type="predicted"/>
<dbReference type="RefSeq" id="WP_096355817.1">
    <property type="nucleotide sequence ID" value="NZ_AP014946.1"/>
</dbReference>
<dbReference type="EMBL" id="AP014946">
    <property type="protein sequence ID" value="BAT59986.1"/>
    <property type="molecule type" value="Genomic_DNA"/>
</dbReference>
<gene>
    <name evidence="1" type="ORF">GJW-30_1_02521</name>
</gene>
<accession>A0A0S3PVR3</accession>
<reference evidence="1 2" key="1">
    <citation type="submission" date="2015-08" db="EMBL/GenBank/DDBJ databases">
        <title>Investigation of the bacterial diversity of lava forest soil.</title>
        <authorList>
            <person name="Lee J.S."/>
        </authorList>
    </citation>
    <scope>NUCLEOTIDE SEQUENCE [LARGE SCALE GENOMIC DNA]</scope>
    <source>
        <strain evidence="1 2">GJW-30</strain>
    </source>
</reference>
<dbReference type="OrthoDB" id="8227551at2"/>
<organism evidence="1 2">
    <name type="scientific">Variibacter gotjawalensis</name>
    <dbReference type="NCBI Taxonomy" id="1333996"/>
    <lineage>
        <taxon>Bacteria</taxon>
        <taxon>Pseudomonadati</taxon>
        <taxon>Pseudomonadota</taxon>
        <taxon>Alphaproteobacteria</taxon>
        <taxon>Hyphomicrobiales</taxon>
        <taxon>Nitrobacteraceae</taxon>
        <taxon>Variibacter</taxon>
    </lineage>
</organism>